<dbReference type="AlphaFoldDB" id="A0A8X6KGV2"/>
<accession>A0A8X6KGV2</accession>
<reference evidence="1" key="1">
    <citation type="submission" date="2020-07" db="EMBL/GenBank/DDBJ databases">
        <title>Multicomponent nature underlies the extraordinary mechanical properties of spider dragline silk.</title>
        <authorList>
            <person name="Kono N."/>
            <person name="Nakamura H."/>
            <person name="Mori M."/>
            <person name="Yoshida Y."/>
            <person name="Ohtoshi R."/>
            <person name="Malay A.D."/>
            <person name="Moran D.A.P."/>
            <person name="Tomita M."/>
            <person name="Numata K."/>
            <person name="Arakawa K."/>
        </authorList>
    </citation>
    <scope>NUCLEOTIDE SEQUENCE</scope>
</reference>
<protein>
    <submittedName>
        <fullName evidence="1">Uncharacterized protein</fullName>
    </submittedName>
</protein>
<sequence length="113" mass="12175">MSVSPLWCFSHAPNAPSSVASSSRKKVNVKAYISCLCIYKKKREKKKKFAHSSCASVVQAERCCGTGDTVAVHPLRIGKGDGVDRTRRCFAPTGEIISDCDAMRGGWAVVIGL</sequence>
<gene>
    <name evidence="1" type="ORF">TNCT_738111</name>
</gene>
<evidence type="ECO:0000313" key="1">
    <source>
        <dbReference type="EMBL" id="GFQ72706.1"/>
    </source>
</evidence>
<dbReference type="OrthoDB" id="10399174at2759"/>
<name>A0A8X6KGV2_TRICU</name>
<comment type="caution">
    <text evidence="1">The sequence shown here is derived from an EMBL/GenBank/DDBJ whole genome shotgun (WGS) entry which is preliminary data.</text>
</comment>
<dbReference type="EMBL" id="BMAO01001352">
    <property type="protein sequence ID" value="GFQ72706.1"/>
    <property type="molecule type" value="Genomic_DNA"/>
</dbReference>
<dbReference type="Proteomes" id="UP000887116">
    <property type="component" value="Unassembled WGS sequence"/>
</dbReference>
<proteinExistence type="predicted"/>
<organism evidence="1 2">
    <name type="scientific">Trichonephila clavata</name>
    <name type="common">Joro spider</name>
    <name type="synonym">Nephila clavata</name>
    <dbReference type="NCBI Taxonomy" id="2740835"/>
    <lineage>
        <taxon>Eukaryota</taxon>
        <taxon>Metazoa</taxon>
        <taxon>Ecdysozoa</taxon>
        <taxon>Arthropoda</taxon>
        <taxon>Chelicerata</taxon>
        <taxon>Arachnida</taxon>
        <taxon>Araneae</taxon>
        <taxon>Araneomorphae</taxon>
        <taxon>Entelegynae</taxon>
        <taxon>Araneoidea</taxon>
        <taxon>Nephilidae</taxon>
        <taxon>Trichonephila</taxon>
    </lineage>
</organism>
<keyword evidence="2" id="KW-1185">Reference proteome</keyword>
<evidence type="ECO:0000313" key="2">
    <source>
        <dbReference type="Proteomes" id="UP000887116"/>
    </source>
</evidence>